<evidence type="ECO:0000313" key="6">
    <source>
        <dbReference type="Proteomes" id="UP000462363"/>
    </source>
</evidence>
<evidence type="ECO:0000256" key="4">
    <source>
        <dbReference type="ARBA" id="ARBA00023317"/>
    </source>
</evidence>
<evidence type="ECO:0000256" key="3">
    <source>
        <dbReference type="ARBA" id="ARBA00023239"/>
    </source>
</evidence>
<dbReference type="InterPro" id="IPR003817">
    <property type="entry name" value="PS_Dcarbxylase"/>
</dbReference>
<keyword evidence="3" id="KW-0456">Lyase</keyword>
<reference evidence="5 6" key="1">
    <citation type="submission" date="2019-08" db="EMBL/GenBank/DDBJ databases">
        <title>In-depth cultivation of the pig gut microbiome towards novel bacterial diversity and tailored functional studies.</title>
        <authorList>
            <person name="Wylensek D."/>
            <person name="Hitch T.C.A."/>
            <person name="Clavel T."/>
        </authorList>
    </citation>
    <scope>NUCLEOTIDE SEQUENCE [LARGE SCALE GENOMIC DNA]</scope>
    <source>
        <strain evidence="5 6">BL-389-WT-3D</strain>
    </source>
</reference>
<keyword evidence="2" id="KW-0865">Zymogen</keyword>
<gene>
    <name evidence="5" type="ORF">FYJ37_16675</name>
</gene>
<dbReference type="GO" id="GO:0008654">
    <property type="term" value="P:phospholipid biosynthetic process"/>
    <property type="evidence" value="ECO:0007669"/>
    <property type="project" value="InterPro"/>
</dbReference>
<evidence type="ECO:0000256" key="2">
    <source>
        <dbReference type="ARBA" id="ARBA00023145"/>
    </source>
</evidence>
<keyword evidence="4" id="KW-0670">Pyruvate</keyword>
<dbReference type="PANTHER" id="PTHR10067">
    <property type="entry name" value="PHOSPHATIDYLSERINE DECARBOXYLASE"/>
    <property type="match status" value="1"/>
</dbReference>
<name>A0A844FD75_CLOSV</name>
<sequence>MMKYIDRDGKETIEESGQDRLLRHLYTSRAGRIFLKAMTRPGVSRLGGWLLEQPWSRCLIGPFVRKNRIDLSCCLRQEFSSYNDFFTRKLKPQYRMPQGDEETLTSPCDGKLSVYPIKSGRSGEGTFVIKDTPYTIESLLRSRRLAERYDGGWAFVFRLTVDDYHRYCYIDEGRKSRNIYIPGVFHTVNPVANDMVPIYKENTREYSLLKSRHFKTVLMMEVGALMVGRITNYHQACEVRRGQEKGRFEFGGSTVILLFQEGAVHPKEQLVLNTGRGYETIVKMGERIGESA</sequence>
<evidence type="ECO:0000313" key="5">
    <source>
        <dbReference type="EMBL" id="MSS41895.1"/>
    </source>
</evidence>
<evidence type="ECO:0000256" key="1">
    <source>
        <dbReference type="ARBA" id="ARBA00022793"/>
    </source>
</evidence>
<dbReference type="EMBL" id="VUMB01000059">
    <property type="protein sequence ID" value="MSS41895.1"/>
    <property type="molecule type" value="Genomic_DNA"/>
</dbReference>
<accession>A0A844FD75</accession>
<protein>
    <submittedName>
        <fullName evidence="5">Phosphatidylserine decarboxylase</fullName>
    </submittedName>
</protein>
<dbReference type="AlphaFoldDB" id="A0A844FD75"/>
<dbReference type="Proteomes" id="UP000462363">
    <property type="component" value="Unassembled WGS sequence"/>
</dbReference>
<dbReference type="RefSeq" id="WP_154322928.1">
    <property type="nucleotide sequence ID" value="NZ_CP045695.1"/>
</dbReference>
<keyword evidence="1" id="KW-0210">Decarboxylase</keyword>
<dbReference type="Pfam" id="PF02666">
    <property type="entry name" value="PS_Dcarbxylase"/>
    <property type="match status" value="1"/>
</dbReference>
<comment type="caution">
    <text evidence="5">The sequence shown here is derived from an EMBL/GenBank/DDBJ whole genome shotgun (WGS) entry which is preliminary data.</text>
</comment>
<dbReference type="GO" id="GO:0004609">
    <property type="term" value="F:phosphatidylserine decarboxylase activity"/>
    <property type="evidence" value="ECO:0007669"/>
    <property type="project" value="InterPro"/>
</dbReference>
<proteinExistence type="predicted"/>
<organism evidence="5 6">
    <name type="scientific">Clostridium scindens (strain JCM 10418 / VPI 12708)</name>
    <dbReference type="NCBI Taxonomy" id="29347"/>
    <lineage>
        <taxon>Bacteria</taxon>
        <taxon>Bacillati</taxon>
        <taxon>Bacillota</taxon>
        <taxon>Clostridia</taxon>
        <taxon>Lachnospirales</taxon>
        <taxon>Lachnospiraceae</taxon>
    </lineage>
</organism>